<dbReference type="Pfam" id="PF01320">
    <property type="entry name" value="Colicin_Pyocin"/>
    <property type="match status" value="1"/>
</dbReference>
<organism evidence="3 4">
    <name type="scientific">Pseudomonas kitaguniensis</name>
    <dbReference type="NCBI Taxonomy" id="2607908"/>
    <lineage>
        <taxon>Bacteria</taxon>
        <taxon>Pseudomonadati</taxon>
        <taxon>Pseudomonadota</taxon>
        <taxon>Gammaproteobacteria</taxon>
        <taxon>Pseudomonadales</taxon>
        <taxon>Pseudomonadaceae</taxon>
        <taxon>Pseudomonas</taxon>
    </lineage>
</organism>
<evidence type="ECO:0000256" key="2">
    <source>
        <dbReference type="ARBA" id="ARBA00023025"/>
    </source>
</evidence>
<dbReference type="Gene3D" id="1.10.1200.20">
    <property type="entry name" value="Colicin E immunity protein"/>
    <property type="match status" value="1"/>
</dbReference>
<dbReference type="GO" id="GO:0015643">
    <property type="term" value="F:toxic substance binding"/>
    <property type="evidence" value="ECO:0007669"/>
    <property type="project" value="InterPro"/>
</dbReference>
<dbReference type="Proteomes" id="UP000325438">
    <property type="component" value="Unassembled WGS sequence"/>
</dbReference>
<evidence type="ECO:0000313" key="3">
    <source>
        <dbReference type="EMBL" id="MPQ83563.1"/>
    </source>
</evidence>
<name>A0A5N7JQN6_9PSED</name>
<dbReference type="EMBL" id="VUBA01000035">
    <property type="protein sequence ID" value="MPQ83563.1"/>
    <property type="molecule type" value="Genomic_DNA"/>
</dbReference>
<reference evidence="3 4" key="1">
    <citation type="submission" date="2019-09" db="EMBL/GenBank/DDBJ databases">
        <title>The draft genomes of Allium pathogen Pseudomonas sp.</title>
        <authorList>
            <person name="Fujikawa T."/>
            <person name="Sawada H."/>
        </authorList>
    </citation>
    <scope>NUCLEOTIDE SEQUENCE [LARGE SCALE GENOMIC DNA]</scope>
    <source>
        <strain evidence="3 4">MAFF 730085</strain>
    </source>
</reference>
<dbReference type="AlphaFoldDB" id="A0A5N7JQN6"/>
<protein>
    <submittedName>
        <fullName evidence="3">Bacteriocin immunity protein</fullName>
    </submittedName>
</protein>
<comment type="similarity">
    <text evidence="1">Belongs to the colicins ColE2/ColE8/ColE9 and pyocins S1/S2 family.</text>
</comment>
<dbReference type="CDD" id="cd16363">
    <property type="entry name" value="Col_Im_like"/>
    <property type="match status" value="1"/>
</dbReference>
<dbReference type="RefSeq" id="WP_152748890.1">
    <property type="nucleotide sequence ID" value="NZ_JBLZPT010000023.1"/>
</dbReference>
<keyword evidence="2" id="KW-0079">Bacteriocin immunity</keyword>
<gene>
    <name evidence="3" type="ORF">F0170_05940</name>
</gene>
<comment type="caution">
    <text evidence="3">The sequence shown here is derived from an EMBL/GenBank/DDBJ whole genome shotgun (WGS) entry which is preliminary data.</text>
</comment>
<dbReference type="PRINTS" id="PR01299">
    <property type="entry name" value="PYOCIN"/>
</dbReference>
<dbReference type="SUPFAM" id="SSF47345">
    <property type="entry name" value="Colicin E immunity proteins"/>
    <property type="match status" value="1"/>
</dbReference>
<evidence type="ECO:0000313" key="4">
    <source>
        <dbReference type="Proteomes" id="UP000325438"/>
    </source>
</evidence>
<proteinExistence type="inferred from homology"/>
<dbReference type="GO" id="GO:0030153">
    <property type="term" value="P:bacteriocin immunity"/>
    <property type="evidence" value="ECO:0007669"/>
    <property type="project" value="UniProtKB-KW"/>
</dbReference>
<sequence>MKKAFSEYTEIEFISELDHLINACGTASDDDLADLLEKFESITRHPAGSDLIYYPEPGADTSAEGITKTIKEWRAANGLPGFKA</sequence>
<accession>A0A5N7JQN6</accession>
<evidence type="ECO:0000256" key="1">
    <source>
        <dbReference type="ARBA" id="ARBA00009346"/>
    </source>
</evidence>
<dbReference type="InterPro" id="IPR000290">
    <property type="entry name" value="Colicin_pyocin"/>
</dbReference>
<dbReference type="InterPro" id="IPR035900">
    <property type="entry name" value="Colicin_E_sf"/>
</dbReference>